<keyword evidence="4 10" id="KW-0256">Endoplasmic reticulum</keyword>
<feature type="region of interest" description="Disordered" evidence="11">
    <location>
        <begin position="1761"/>
        <end position="1888"/>
    </location>
</feature>
<feature type="region of interest" description="Disordered" evidence="11">
    <location>
        <begin position="1374"/>
        <end position="1693"/>
    </location>
</feature>
<keyword evidence="5 10" id="KW-0931">ER-Golgi transport</keyword>
<feature type="domain" description="Sec16 central conserved" evidence="13">
    <location>
        <begin position="898"/>
        <end position="1017"/>
    </location>
</feature>
<dbReference type="InterPro" id="IPR024340">
    <property type="entry name" value="Sec16_CCD"/>
</dbReference>
<dbReference type="PANTHER" id="PTHR13402:SF6">
    <property type="entry name" value="SECRETORY 16, ISOFORM I"/>
    <property type="match status" value="1"/>
</dbReference>
<comment type="similarity">
    <text evidence="2 10">Belongs to the SEC16 family.</text>
</comment>
<gene>
    <name evidence="15" type="ORF">MKZ38_008941</name>
</gene>
<dbReference type="InterPro" id="IPR024298">
    <property type="entry name" value="Sec16_Sec23-bd"/>
</dbReference>
<feature type="compositionally biased region" description="Low complexity" evidence="11">
    <location>
        <begin position="376"/>
        <end position="388"/>
    </location>
</feature>
<dbReference type="Pfam" id="PF12935">
    <property type="entry name" value="Sec16_N"/>
    <property type="match status" value="1"/>
</dbReference>
<dbReference type="GO" id="GO:0070973">
    <property type="term" value="P:protein localization to endoplasmic reticulum exit site"/>
    <property type="evidence" value="ECO:0007669"/>
    <property type="project" value="TreeGrafter"/>
</dbReference>
<dbReference type="CDD" id="cd09233">
    <property type="entry name" value="ACE1-Sec16-like"/>
    <property type="match status" value="1"/>
</dbReference>
<feature type="compositionally biased region" description="Low complexity" evidence="11">
    <location>
        <begin position="748"/>
        <end position="762"/>
    </location>
</feature>
<feature type="compositionally biased region" description="Polar residues" evidence="11">
    <location>
        <begin position="295"/>
        <end position="305"/>
    </location>
</feature>
<dbReference type="Proteomes" id="UP001201980">
    <property type="component" value="Unassembled WGS sequence"/>
</dbReference>
<dbReference type="FunFam" id="1.25.40.1030:FF:000008">
    <property type="entry name" value="Protein transport protein sec16"/>
    <property type="match status" value="1"/>
</dbReference>
<dbReference type="GO" id="GO:0015031">
    <property type="term" value="P:protein transport"/>
    <property type="evidence" value="ECO:0007669"/>
    <property type="project" value="UniProtKB-KW"/>
</dbReference>
<evidence type="ECO:0000256" key="1">
    <source>
        <dbReference type="ARBA" id="ARBA00004397"/>
    </source>
</evidence>
<evidence type="ECO:0000313" key="16">
    <source>
        <dbReference type="Proteomes" id="UP001201980"/>
    </source>
</evidence>
<feature type="compositionally biased region" description="Polar residues" evidence="11">
    <location>
        <begin position="1531"/>
        <end position="1547"/>
    </location>
</feature>
<proteinExistence type="inferred from homology"/>
<comment type="subcellular location">
    <subcellularLocation>
        <location evidence="1">Endoplasmic reticulum membrane</location>
        <topology evidence="1">Peripheral membrane protein</topology>
        <orientation evidence="1">Cytoplasmic side</orientation>
    </subcellularLocation>
</comment>
<organism evidence="15 16">
    <name type="scientific">Zalerion maritima</name>
    <dbReference type="NCBI Taxonomy" id="339359"/>
    <lineage>
        <taxon>Eukaryota</taxon>
        <taxon>Fungi</taxon>
        <taxon>Dikarya</taxon>
        <taxon>Ascomycota</taxon>
        <taxon>Pezizomycotina</taxon>
        <taxon>Sordariomycetes</taxon>
        <taxon>Lulworthiomycetidae</taxon>
        <taxon>Lulworthiales</taxon>
        <taxon>Lulworthiaceae</taxon>
        <taxon>Zalerion</taxon>
    </lineage>
</organism>
<evidence type="ECO:0000259" key="13">
    <source>
        <dbReference type="Pfam" id="PF12932"/>
    </source>
</evidence>
<feature type="compositionally biased region" description="Polar residues" evidence="11">
    <location>
        <begin position="553"/>
        <end position="562"/>
    </location>
</feature>
<evidence type="ECO:0000256" key="5">
    <source>
        <dbReference type="ARBA" id="ARBA00022892"/>
    </source>
</evidence>
<feature type="compositionally biased region" description="Basic and acidic residues" evidence="11">
    <location>
        <begin position="1601"/>
        <end position="1610"/>
    </location>
</feature>
<evidence type="ECO:0000256" key="2">
    <source>
        <dbReference type="ARBA" id="ARBA00005927"/>
    </source>
</evidence>
<feature type="compositionally biased region" description="Pro residues" evidence="11">
    <location>
        <begin position="1789"/>
        <end position="1805"/>
    </location>
</feature>
<feature type="compositionally biased region" description="Polar residues" evidence="11">
    <location>
        <begin position="23"/>
        <end position="47"/>
    </location>
</feature>
<feature type="compositionally biased region" description="Basic and acidic residues" evidence="11">
    <location>
        <begin position="186"/>
        <end position="195"/>
    </location>
</feature>
<dbReference type="PANTHER" id="PTHR13402">
    <property type="entry name" value="RGPR-RELATED"/>
    <property type="match status" value="1"/>
</dbReference>
<feature type="compositionally biased region" description="Polar residues" evidence="11">
    <location>
        <begin position="840"/>
        <end position="849"/>
    </location>
</feature>
<dbReference type="GO" id="GO:0007030">
    <property type="term" value="P:Golgi organization"/>
    <property type="evidence" value="ECO:0007669"/>
    <property type="project" value="TreeGrafter"/>
</dbReference>
<comment type="caution">
    <text evidence="15">The sequence shown here is derived from an EMBL/GenBank/DDBJ whole genome shotgun (WGS) entry which is preliminary data.</text>
</comment>
<dbReference type="GO" id="GO:0005789">
    <property type="term" value="C:endoplasmic reticulum membrane"/>
    <property type="evidence" value="ECO:0007669"/>
    <property type="project" value="UniProtKB-SubCell"/>
</dbReference>
<protein>
    <recommendedName>
        <fullName evidence="10">Protein transport protein sec16</fullName>
    </recommendedName>
</protein>
<dbReference type="InterPro" id="IPR024468">
    <property type="entry name" value="Sec16_N"/>
</dbReference>
<reference evidence="15" key="1">
    <citation type="submission" date="2022-07" db="EMBL/GenBank/DDBJ databases">
        <title>Draft genome sequence of Zalerion maritima ATCC 34329, a (micro)plastics degrading marine fungus.</title>
        <authorList>
            <person name="Paco A."/>
            <person name="Goncalves M.F.M."/>
            <person name="Rocha-Santos T.A.P."/>
            <person name="Alves A."/>
        </authorList>
    </citation>
    <scope>NUCLEOTIDE SEQUENCE</scope>
    <source>
        <strain evidence="15">ATCC 34329</strain>
    </source>
</reference>
<feature type="compositionally biased region" description="Polar residues" evidence="11">
    <location>
        <begin position="1836"/>
        <end position="1858"/>
    </location>
</feature>
<evidence type="ECO:0000256" key="6">
    <source>
        <dbReference type="ARBA" id="ARBA00022927"/>
    </source>
</evidence>
<feature type="compositionally biased region" description="Polar residues" evidence="11">
    <location>
        <begin position="1407"/>
        <end position="1419"/>
    </location>
</feature>
<dbReference type="Pfam" id="PF12932">
    <property type="entry name" value="Sec16"/>
    <property type="match status" value="1"/>
</dbReference>
<dbReference type="GO" id="GO:0016192">
    <property type="term" value="P:vesicle-mediated transport"/>
    <property type="evidence" value="ECO:0007669"/>
    <property type="project" value="UniProtKB-KW"/>
</dbReference>
<evidence type="ECO:0000256" key="4">
    <source>
        <dbReference type="ARBA" id="ARBA00022824"/>
    </source>
</evidence>
<keyword evidence="6 10" id="KW-0653">Protein transport</keyword>
<dbReference type="Pfam" id="PF12931">
    <property type="entry name" value="TPR_Sec16"/>
    <property type="match status" value="1"/>
</dbReference>
<feature type="region of interest" description="Disordered" evidence="11">
    <location>
        <begin position="148"/>
        <end position="890"/>
    </location>
</feature>
<dbReference type="GO" id="GO:0006914">
    <property type="term" value="P:autophagy"/>
    <property type="evidence" value="ECO:0007669"/>
    <property type="project" value="UniProtKB-KW"/>
</dbReference>
<dbReference type="Gene3D" id="1.25.40.1030">
    <property type="match status" value="1"/>
</dbReference>
<evidence type="ECO:0000259" key="12">
    <source>
        <dbReference type="Pfam" id="PF12931"/>
    </source>
</evidence>
<feature type="compositionally biased region" description="Polar residues" evidence="11">
    <location>
        <begin position="496"/>
        <end position="505"/>
    </location>
</feature>
<dbReference type="GO" id="GO:0012507">
    <property type="term" value="C:ER to Golgi transport vesicle membrane"/>
    <property type="evidence" value="ECO:0007669"/>
    <property type="project" value="TreeGrafter"/>
</dbReference>
<feature type="compositionally biased region" description="Low complexity" evidence="11">
    <location>
        <begin position="1806"/>
        <end position="1815"/>
    </location>
</feature>
<feature type="compositionally biased region" description="Polar residues" evidence="11">
    <location>
        <begin position="703"/>
        <end position="725"/>
    </location>
</feature>
<feature type="compositionally biased region" description="Polar residues" evidence="11">
    <location>
        <begin position="1465"/>
        <end position="1477"/>
    </location>
</feature>
<dbReference type="EMBL" id="JAKWBI020000064">
    <property type="protein sequence ID" value="KAJ2904009.1"/>
    <property type="molecule type" value="Genomic_DNA"/>
</dbReference>
<feature type="compositionally biased region" description="Polar residues" evidence="11">
    <location>
        <begin position="271"/>
        <end position="285"/>
    </location>
</feature>
<feature type="compositionally biased region" description="Basic residues" evidence="11">
    <location>
        <begin position="1870"/>
        <end position="1879"/>
    </location>
</feature>
<keyword evidence="7 10" id="KW-0072">Autophagy</keyword>
<accession>A0AAD5WVC0</accession>
<evidence type="ECO:0000256" key="11">
    <source>
        <dbReference type="SAM" id="MobiDB-lite"/>
    </source>
</evidence>
<evidence type="ECO:0000256" key="8">
    <source>
        <dbReference type="ARBA" id="ARBA00023136"/>
    </source>
</evidence>
<feature type="region of interest" description="Disordered" evidence="11">
    <location>
        <begin position="1"/>
        <end position="132"/>
    </location>
</feature>
<evidence type="ECO:0000313" key="15">
    <source>
        <dbReference type="EMBL" id="KAJ2904009.1"/>
    </source>
</evidence>
<evidence type="ECO:0000256" key="3">
    <source>
        <dbReference type="ARBA" id="ARBA00022448"/>
    </source>
</evidence>
<feature type="compositionally biased region" description="Polar residues" evidence="11">
    <location>
        <begin position="389"/>
        <end position="411"/>
    </location>
</feature>
<dbReference type="GO" id="GO:0070971">
    <property type="term" value="C:endoplasmic reticulum exit site"/>
    <property type="evidence" value="ECO:0007669"/>
    <property type="project" value="UniProtKB-ARBA"/>
</dbReference>
<keyword evidence="3 10" id="KW-0813">Transport</keyword>
<evidence type="ECO:0000259" key="14">
    <source>
        <dbReference type="Pfam" id="PF12935"/>
    </source>
</evidence>
<feature type="compositionally biased region" description="Basic and acidic residues" evidence="11">
    <location>
        <begin position="71"/>
        <end position="82"/>
    </location>
</feature>
<feature type="compositionally biased region" description="Polar residues" evidence="11">
    <location>
        <begin position="157"/>
        <end position="167"/>
    </location>
</feature>
<sequence>MASWNPALMPNTAADSRPEPDTSESTSSLGQHDETLNPQSLVENQVSHDLILDEGNSHLHNHSRGATQSPTKDRQPPVEHHLHQASVASSSPEAHRAQQTDVAPTPASASVNNQSDADAPAPLANVAKHASSVSFARTVSHDVNWLDEEDGDWDLGQNDTETFNSLMPENERTNSFPPVPPQADSHQSELADRPLAHSQAEEIMNETDHQQEEPPPSAGAPDSGENQTFLGGDAPFAESRFEEGLPLMSQPQNQPGIGDSFGDEEGEDFFNQIQDSTDGPSQAPHTAQHLERKSTMQAMGSSSISRGVAGAHAPATELAESEASNEPTGAELAAKWAMEFANDDDFVLDGGKEADPSAFFGSDDEGLLDDNASQEPPTAIAPAPAQTTNGRYTPANASLQQPPSASNIGFNQPSPSWHPQVPPPFAQQPPSVSQSPYLGAQNPPRQELPKAQSFVDKAKGGYHSPYDLPMEIVKPKKRASAQQLKPTQAPVPAPPRSSSIGQQGPPQRRDSASSTSSFGGVPLPGKKPPTKHKESFFEELPVASRPRPASRHSLPSPSQTSPYAPPQASGQGPLHAPRQYIPHGLPSQSAYGPSPMGSPPKESFVPAVPNLVAPPRSDPYAQVHSSSQPMMPPPAGSTSRYSPAPPQVPPAAGAMPPASSSRYSPAPPGPKSHPPGYMHSGAPILPHQPRTSSPLAHFETGSDKQQVSTATGNEVTAVRSNSSGYPHSVNRIPSLPPTREVDEEIDIPSRPSNQSSSLSSPTDSRHSPLGGAAHHSPPPHTAASQLLSPPKRGNYVPQALPGQSSDFVPPRRSHTQSPGALYGNRSTEKSSDPIPRPSSVHGSTSSRTASHAPGPPQTVSATAVPAAPSRPRGISQKFELLPPNDGREQDPLQRWKGCPVFFWGVGGTLVTSFPQPVPRYGGVSSSRPTMIMSPGEVKVKSVKEVLPLEDRLAKFPGPLRGKSKKKETIAWLTAGIDGLEIELPGTSFQAHHAQDDKRSVERLLLWKILRVFVEHDGCLEGSEPIDKAVRDILAPGLHAEDSLLSPAYRNGRDMTTLQESAMSRMQSDAVDSSTVENIRNALLRGDREAAIWTAVDKRLWGHAMLLSRTMPSEFFVKVAQEFVRKEVNYPSHNNESLAALYGVLSGSFEEYVDELVPVHARAGLQLMATDTVGPAKDAMEGLNKWRETLSLILSNRSPGDAQALVSLGNLLSGYGRAEASHICYLFARSAVAFGGLDDPASNFVLVGADHRRQAHQFANETEALLLSEVYEYGLSLAPGIIAGQMAPHLAAYKLVHAMTLAEHGHRDKALQYCEAIFTSIGSQTRKSPYHHAALENAVEDLMKRLRQAPKEETNSWIPKPSMTKMSDSLFKKFNNFVSGDDNEQSGTGSPTEGAESGPFARVAGGTPTISRSPSVTNFDPYSGPTPQPFPTSISATHAMSAPPTRATSRYAPAPTPSAGGPSTSYQHGASYTPSSRPSLERTSSEYSRGGYEPNGYAAAEPAATPSYGYTPESTNQSRQPSLSSAPREASYQYQPATSPNHDTSTPFSYLPMSPPTATAQPDCQGAASEARAQSNYQAPSYGFSLPSMTPAAPEPEQGMDQSKEDGHEEPTPTSIYEPPSYGYEPPTYQPYQPEGPDEDDKLKPKKKTIFDDDEDDIPTLKQEKSKEEKDKENAERFRKAAEEDGKNPRPLIDASILRCTNKHIAKRAEAEEAKKQSGGWMSRVFGFGGAKKDEGPVAVRAKLGESNQFVFDPNLNRWINKKAGVDQSEAKSATPPPPRGGAARSVSGTPPPPANGRASVPPPRSFTPTPSTLRTGNFGKSPSKDNLHAPPLMMRSASNTSTASLPPRPTTSLSNASSIDDLIGPAAPRKGPKKARKAGRYVDVMAKN</sequence>
<feature type="domain" description="Sec16 N-terminal" evidence="14">
    <location>
        <begin position="237"/>
        <end position="405"/>
    </location>
</feature>
<feature type="compositionally biased region" description="Low complexity" evidence="11">
    <location>
        <begin position="650"/>
        <end position="664"/>
    </location>
</feature>
<feature type="compositionally biased region" description="Polar residues" evidence="11">
    <location>
        <begin position="1511"/>
        <end position="1524"/>
    </location>
</feature>
<evidence type="ECO:0000256" key="10">
    <source>
        <dbReference type="RuleBase" id="RU364101"/>
    </source>
</evidence>
<feature type="compositionally biased region" description="Polar residues" evidence="11">
    <location>
        <begin position="99"/>
        <end position="116"/>
    </location>
</feature>
<feature type="domain" description="Sec16 Sec23-binding" evidence="12">
    <location>
        <begin position="1078"/>
        <end position="1380"/>
    </location>
</feature>
<keyword evidence="16" id="KW-1185">Reference proteome</keyword>
<feature type="compositionally biased region" description="Low complexity" evidence="11">
    <location>
        <begin position="1621"/>
        <end position="1634"/>
    </location>
</feature>
<keyword evidence="8 10" id="KW-0472">Membrane</keyword>
<feature type="compositionally biased region" description="Basic and acidic residues" evidence="11">
    <location>
        <begin position="1661"/>
        <end position="1687"/>
    </location>
</feature>
<evidence type="ECO:0000256" key="7">
    <source>
        <dbReference type="ARBA" id="ARBA00023006"/>
    </source>
</evidence>
<name>A0AAD5WVC0_9PEZI</name>
<evidence type="ECO:0000256" key="9">
    <source>
        <dbReference type="ARBA" id="ARBA00024687"/>
    </source>
</evidence>
<comment type="function">
    <text evidence="9 10">Involved in the initiation of assembly of the COPII coat required for the formation of transport vesicles from the endoplasmic reticulum (ER) and the selection of cargo molecules. Also involved in autophagy.</text>
</comment>